<evidence type="ECO:0000256" key="3">
    <source>
        <dbReference type="ARBA" id="ARBA00022692"/>
    </source>
</evidence>
<evidence type="ECO:0000313" key="9">
    <source>
        <dbReference type="EMBL" id="SEJ56867.1"/>
    </source>
</evidence>
<feature type="transmembrane region" description="Helical" evidence="8">
    <location>
        <begin position="36"/>
        <end position="61"/>
    </location>
</feature>
<dbReference type="GO" id="GO:0016872">
    <property type="term" value="F:intramolecular lyase activity"/>
    <property type="evidence" value="ECO:0007669"/>
    <property type="project" value="InterPro"/>
</dbReference>
<dbReference type="RefSeq" id="WP_042214837.1">
    <property type="nucleotide sequence ID" value="NZ_BBLU01000007.1"/>
</dbReference>
<dbReference type="OrthoDB" id="4774157at2"/>
<evidence type="ECO:0000313" key="10">
    <source>
        <dbReference type="Proteomes" id="UP000183315"/>
    </source>
</evidence>
<evidence type="ECO:0000256" key="6">
    <source>
        <dbReference type="ARBA" id="ARBA00023136"/>
    </source>
</evidence>
<evidence type="ECO:0000256" key="4">
    <source>
        <dbReference type="ARBA" id="ARBA00022746"/>
    </source>
</evidence>
<accession>A0A1H6ZZ12</accession>
<comment type="pathway">
    <text evidence="2">Carotenoid biosynthesis.</text>
</comment>
<dbReference type="Proteomes" id="UP000183315">
    <property type="component" value="Unassembled WGS sequence"/>
</dbReference>
<dbReference type="InterPro" id="IPR017825">
    <property type="entry name" value="Lycopene_cyclase_dom"/>
</dbReference>
<sequence>MSHLAYLSALLVSLAGLAVLDHRFRLAVFDQPRRALLTVALGVAFFLVWDLVGVGLGIFFVGSETWLTGIRIAREVPLEEPLFLVLLTYQTLLLWRALSRRDTARRRPAASAPHPGGAAA</sequence>
<dbReference type="GO" id="GO:0016117">
    <property type="term" value="P:carotenoid biosynthetic process"/>
    <property type="evidence" value="ECO:0007669"/>
    <property type="project" value="UniProtKB-KW"/>
</dbReference>
<keyword evidence="7" id="KW-0413">Isomerase</keyword>
<name>A0A1H6ZZ12_9MICO</name>
<comment type="subcellular location">
    <subcellularLocation>
        <location evidence="1">Membrane</location>
        <topology evidence="1">Multi-pass membrane protein</topology>
    </subcellularLocation>
</comment>
<dbReference type="eggNOG" id="COG3266">
    <property type="taxonomic scope" value="Bacteria"/>
</dbReference>
<dbReference type="STRING" id="1043493.SAMN05421637_2227"/>
<dbReference type="AlphaFoldDB" id="A0A1H6ZZ12"/>
<evidence type="ECO:0000256" key="8">
    <source>
        <dbReference type="SAM" id="Phobius"/>
    </source>
</evidence>
<keyword evidence="3 8" id="KW-0812">Transmembrane</keyword>
<evidence type="ECO:0000256" key="2">
    <source>
        <dbReference type="ARBA" id="ARBA00004829"/>
    </source>
</evidence>
<evidence type="ECO:0000256" key="5">
    <source>
        <dbReference type="ARBA" id="ARBA00022989"/>
    </source>
</evidence>
<dbReference type="GO" id="GO:0016020">
    <property type="term" value="C:membrane"/>
    <property type="evidence" value="ECO:0007669"/>
    <property type="project" value="UniProtKB-SubCell"/>
</dbReference>
<evidence type="ECO:0000256" key="7">
    <source>
        <dbReference type="ARBA" id="ARBA00023235"/>
    </source>
</evidence>
<evidence type="ECO:0000256" key="1">
    <source>
        <dbReference type="ARBA" id="ARBA00004141"/>
    </source>
</evidence>
<organism evidence="9 10">
    <name type="scientific">Demequina mangrovi</name>
    <dbReference type="NCBI Taxonomy" id="1043493"/>
    <lineage>
        <taxon>Bacteria</taxon>
        <taxon>Bacillati</taxon>
        <taxon>Actinomycetota</taxon>
        <taxon>Actinomycetes</taxon>
        <taxon>Micrococcales</taxon>
        <taxon>Demequinaceae</taxon>
        <taxon>Demequina</taxon>
    </lineage>
</organism>
<keyword evidence="6 8" id="KW-0472">Membrane</keyword>
<keyword evidence="10" id="KW-1185">Reference proteome</keyword>
<dbReference type="NCBIfam" id="TIGR03462">
    <property type="entry name" value="CarR_dom_SF"/>
    <property type="match status" value="1"/>
</dbReference>
<keyword evidence="5 8" id="KW-1133">Transmembrane helix</keyword>
<keyword evidence="4" id="KW-0125">Carotenoid biosynthesis</keyword>
<protein>
    <submittedName>
        <fullName evidence="9">Lycopene cyclase domain-containing protein</fullName>
    </submittedName>
</protein>
<feature type="transmembrane region" description="Helical" evidence="8">
    <location>
        <begin position="6"/>
        <end position="24"/>
    </location>
</feature>
<dbReference type="EMBL" id="FNZI01000005">
    <property type="protein sequence ID" value="SEJ56867.1"/>
    <property type="molecule type" value="Genomic_DNA"/>
</dbReference>
<reference evidence="10" key="1">
    <citation type="submission" date="2016-10" db="EMBL/GenBank/DDBJ databases">
        <authorList>
            <person name="Varghese N."/>
        </authorList>
    </citation>
    <scope>NUCLEOTIDE SEQUENCE [LARGE SCALE GENOMIC DNA]</scope>
    <source>
        <strain evidence="10">DSM 24868</strain>
    </source>
</reference>
<gene>
    <name evidence="9" type="ORF">SAMN05421637_2227</name>
</gene>
<dbReference type="GO" id="GO:0045436">
    <property type="term" value="F:lycopene beta cyclase activity"/>
    <property type="evidence" value="ECO:0007669"/>
    <property type="project" value="UniProtKB-ARBA"/>
</dbReference>
<proteinExistence type="predicted"/>
<feature type="transmembrane region" description="Helical" evidence="8">
    <location>
        <begin position="81"/>
        <end position="98"/>
    </location>
</feature>